<dbReference type="SUPFAM" id="SSF55298">
    <property type="entry name" value="YjgF-like"/>
    <property type="match status" value="1"/>
</dbReference>
<proteinExistence type="predicted"/>
<evidence type="ECO:0000313" key="2">
    <source>
        <dbReference type="EMBL" id="GAI90617.1"/>
    </source>
</evidence>
<name>X1SC61_9ZZZZ</name>
<dbReference type="PANTHER" id="PTHR43760:SF1">
    <property type="entry name" value="ENDORIBONUCLEASE L-PSP_CHORISMATE MUTASE-LIKE DOMAIN-CONTAINING PROTEIN"/>
    <property type="match status" value="1"/>
</dbReference>
<gene>
    <name evidence="2" type="ORF">S12H4_32454</name>
</gene>
<organism evidence="2">
    <name type="scientific">marine sediment metagenome</name>
    <dbReference type="NCBI Taxonomy" id="412755"/>
    <lineage>
        <taxon>unclassified sequences</taxon>
        <taxon>metagenomes</taxon>
        <taxon>ecological metagenomes</taxon>
    </lineage>
</organism>
<feature type="domain" description="Endoribonuclease L-PSP/chorismate mutase-like" evidence="1">
    <location>
        <begin position="2"/>
        <end position="87"/>
    </location>
</feature>
<comment type="caution">
    <text evidence="2">The sequence shown here is derived from an EMBL/GenBank/DDBJ whole genome shotgun (WGS) entry which is preliminary data.</text>
</comment>
<dbReference type="Pfam" id="PF14588">
    <property type="entry name" value="YjgF_endoribonc"/>
    <property type="match status" value="1"/>
</dbReference>
<dbReference type="AlphaFoldDB" id="X1SC61"/>
<feature type="non-terminal residue" evidence="2">
    <location>
        <position position="1"/>
    </location>
</feature>
<sequence>IEEGYEAAKICALNLLSVIKTELGDLDKVQRIIKIAGYINSASGFTEQPKVLNGASEFLLEVFGDKGRHARAAIGVSELPLDAPLEVEMIVEIKD</sequence>
<dbReference type="InterPro" id="IPR013813">
    <property type="entry name" value="Endoribo_LPSP/chorism_mut-like"/>
</dbReference>
<dbReference type="PANTHER" id="PTHR43760">
    <property type="entry name" value="ENDORIBONUCLEASE-RELATED"/>
    <property type="match status" value="1"/>
</dbReference>
<protein>
    <recommendedName>
        <fullName evidence="1">Endoribonuclease L-PSP/chorismate mutase-like domain-containing protein</fullName>
    </recommendedName>
</protein>
<evidence type="ECO:0000259" key="1">
    <source>
        <dbReference type="Pfam" id="PF14588"/>
    </source>
</evidence>
<dbReference type="EMBL" id="BARW01019037">
    <property type="protein sequence ID" value="GAI90617.1"/>
    <property type="molecule type" value="Genomic_DNA"/>
</dbReference>
<reference evidence="2" key="1">
    <citation type="journal article" date="2014" name="Front. Microbiol.">
        <title>High frequency of phylogenetically diverse reductive dehalogenase-homologous genes in deep subseafloor sedimentary metagenomes.</title>
        <authorList>
            <person name="Kawai M."/>
            <person name="Futagami T."/>
            <person name="Toyoda A."/>
            <person name="Takaki Y."/>
            <person name="Nishi S."/>
            <person name="Hori S."/>
            <person name="Arai W."/>
            <person name="Tsubouchi T."/>
            <person name="Morono Y."/>
            <person name="Uchiyama I."/>
            <person name="Ito T."/>
            <person name="Fujiyama A."/>
            <person name="Inagaki F."/>
            <person name="Takami H."/>
        </authorList>
    </citation>
    <scope>NUCLEOTIDE SEQUENCE</scope>
    <source>
        <strain evidence="2">Expedition CK06-06</strain>
    </source>
</reference>
<dbReference type="InterPro" id="IPR035959">
    <property type="entry name" value="RutC-like_sf"/>
</dbReference>
<dbReference type="CDD" id="cd02199">
    <property type="entry name" value="YjgF_YER057c_UK114_like_1"/>
    <property type="match status" value="1"/>
</dbReference>
<dbReference type="Gene3D" id="3.30.1330.40">
    <property type="entry name" value="RutC-like"/>
    <property type="match status" value="1"/>
</dbReference>
<accession>X1SC61</accession>